<accession>A0A8H6YUZ1</accession>
<dbReference type="AlphaFoldDB" id="A0A8H6YUZ1"/>
<comment type="caution">
    <text evidence="1">The sequence shown here is derived from an EMBL/GenBank/DDBJ whole genome shotgun (WGS) entry which is preliminary data.</text>
</comment>
<name>A0A8H6YUZ1_9AGAR</name>
<dbReference type="Proteomes" id="UP000620124">
    <property type="component" value="Unassembled WGS sequence"/>
</dbReference>
<evidence type="ECO:0000313" key="2">
    <source>
        <dbReference type="Proteomes" id="UP000620124"/>
    </source>
</evidence>
<organism evidence="1 2">
    <name type="scientific">Mycena venus</name>
    <dbReference type="NCBI Taxonomy" id="2733690"/>
    <lineage>
        <taxon>Eukaryota</taxon>
        <taxon>Fungi</taxon>
        <taxon>Dikarya</taxon>
        <taxon>Basidiomycota</taxon>
        <taxon>Agaricomycotina</taxon>
        <taxon>Agaricomycetes</taxon>
        <taxon>Agaricomycetidae</taxon>
        <taxon>Agaricales</taxon>
        <taxon>Marasmiineae</taxon>
        <taxon>Mycenaceae</taxon>
        <taxon>Mycena</taxon>
    </lineage>
</organism>
<evidence type="ECO:0000313" key="1">
    <source>
        <dbReference type="EMBL" id="KAF7364791.1"/>
    </source>
</evidence>
<reference evidence="1" key="1">
    <citation type="submission" date="2020-05" db="EMBL/GenBank/DDBJ databases">
        <title>Mycena genomes resolve the evolution of fungal bioluminescence.</title>
        <authorList>
            <person name="Tsai I.J."/>
        </authorList>
    </citation>
    <scope>NUCLEOTIDE SEQUENCE</scope>
    <source>
        <strain evidence="1">CCC161011</strain>
    </source>
</reference>
<sequence length="80" mass="8828">MLSPVKNFAVYAGDVGENAGKFLVEQERAKIIDCSGRLHLERFCGAKEYLGPEKPCWHLSLSTISKTRQAAGILPRHACI</sequence>
<proteinExistence type="predicted"/>
<protein>
    <submittedName>
        <fullName evidence="1">Uncharacterized protein</fullName>
    </submittedName>
</protein>
<dbReference type="EMBL" id="JACAZI010000003">
    <property type="protein sequence ID" value="KAF7364791.1"/>
    <property type="molecule type" value="Genomic_DNA"/>
</dbReference>
<keyword evidence="2" id="KW-1185">Reference proteome</keyword>
<gene>
    <name evidence="1" type="ORF">MVEN_00349100</name>
</gene>